<dbReference type="InterPro" id="IPR036116">
    <property type="entry name" value="FN3_sf"/>
</dbReference>
<dbReference type="SMART" id="SM00060">
    <property type="entry name" value="FN3"/>
    <property type="match status" value="2"/>
</dbReference>
<name>A0AAU7W6A4_9MICO</name>
<feature type="domain" description="Fibronectin type-III" evidence="3">
    <location>
        <begin position="132"/>
        <end position="222"/>
    </location>
</feature>
<dbReference type="Gene3D" id="2.60.40.10">
    <property type="entry name" value="Immunoglobulins"/>
    <property type="match status" value="2"/>
</dbReference>
<evidence type="ECO:0000259" key="3">
    <source>
        <dbReference type="PROSITE" id="PS50853"/>
    </source>
</evidence>
<reference evidence="4" key="1">
    <citation type="submission" date="2024-05" db="EMBL/GenBank/DDBJ databases">
        <authorList>
            <person name="Yu L."/>
        </authorList>
    </citation>
    <scope>NUCLEOTIDE SEQUENCE</scope>
    <source>
        <strain evidence="4">G08B096</strain>
    </source>
</reference>
<keyword evidence="1" id="KW-0378">Hydrolase</keyword>
<dbReference type="AlphaFoldDB" id="A0AAU7W6A4"/>
<gene>
    <name evidence="4" type="ORF">ABIQ69_15435</name>
</gene>
<organism evidence="4">
    <name type="scientific">Agromyces sp. G08B096</name>
    <dbReference type="NCBI Taxonomy" id="3156399"/>
    <lineage>
        <taxon>Bacteria</taxon>
        <taxon>Bacillati</taxon>
        <taxon>Actinomycetota</taxon>
        <taxon>Actinomycetes</taxon>
        <taxon>Micrococcales</taxon>
        <taxon>Microbacteriaceae</taxon>
        <taxon>Agromyces</taxon>
    </lineage>
</organism>
<proteinExistence type="predicted"/>
<keyword evidence="1" id="KW-0326">Glycosidase</keyword>
<dbReference type="PROSITE" id="PS50853">
    <property type="entry name" value="FN3"/>
    <property type="match status" value="2"/>
</dbReference>
<sequence>MATFDAALASGYILRLTITQDAQSYAGNYTVVGWSLRIIKGSGSGRWADGPHYWSVNIGGVPGSGSIPSYDFRNYSELVLGSGQVNLGHNSAGYLTASFSAGWDDNNTWGELGDGSTGGSVTFSRIPKPPDAPTPIGIDEVTSSSFRYRFSGNSDNGAPILEWQAQIATDSAFTTNVQTVSSSGTTTFTVAPGYTYWARSRGRNVQGWGAWSTSLSVAVGLPAPTLTDLTQNAAGGLIASWTAPSVTTGLIGYRVQIATNSTFTTDLVNVDVGNVLTYTHPGLSGGRIYYARVAARTAGGVNSYSSSRSHLLVLDSGDLDGWTRVGAKPAAISYFTASGLRRGTQGAAQALWLESLSTGSVNLAADTFGIQRVIAGLVPGKAYRFEASGSISGAPLADAYRLRVLSESSAAPVTLGQAPTSLGYVEFVADATTVTVQILLAEAVVVTGAQNSVERAAFTGMKLLERNTDYPQRLRETVLESDLATHFDLACNSVGASWLVGKDGVTRFVLPGSALPMSAVFSDAVDADAHSYIDVSAGYDTRAMTNRLVVTNYGVDEARTNEKNDELVVTSPASITAYGTRSQTLRTNLYSEPPYDDSLNDRLAAILDSRDQPELLVAQLRLNAQQDLAMARALDVGQRILVRFNGSEQDSQIIAITHDIQPTRWLITLDLQPL</sequence>
<dbReference type="InterPro" id="IPR013783">
    <property type="entry name" value="Ig-like_fold"/>
</dbReference>
<evidence type="ECO:0000256" key="1">
    <source>
        <dbReference type="ARBA" id="ARBA00023295"/>
    </source>
</evidence>
<feature type="domain" description="Fibronectin type-III" evidence="3">
    <location>
        <begin position="223"/>
        <end position="316"/>
    </location>
</feature>
<keyword evidence="2" id="KW-0624">Polysaccharide degradation</keyword>
<dbReference type="CDD" id="cd00063">
    <property type="entry name" value="FN3"/>
    <property type="match status" value="2"/>
</dbReference>
<dbReference type="GO" id="GO:0016798">
    <property type="term" value="F:hydrolase activity, acting on glycosyl bonds"/>
    <property type="evidence" value="ECO:0007669"/>
    <property type="project" value="UniProtKB-KW"/>
</dbReference>
<protein>
    <recommendedName>
        <fullName evidence="3">Fibronectin type-III domain-containing protein</fullName>
    </recommendedName>
</protein>
<accession>A0AAU7W6A4</accession>
<dbReference type="RefSeq" id="WP_350348011.1">
    <property type="nucleotide sequence ID" value="NZ_CP158374.1"/>
</dbReference>
<dbReference type="GO" id="GO:0000272">
    <property type="term" value="P:polysaccharide catabolic process"/>
    <property type="evidence" value="ECO:0007669"/>
    <property type="project" value="UniProtKB-KW"/>
</dbReference>
<dbReference type="EMBL" id="CP158374">
    <property type="protein sequence ID" value="XBX81990.1"/>
    <property type="molecule type" value="Genomic_DNA"/>
</dbReference>
<dbReference type="SUPFAM" id="SSF49265">
    <property type="entry name" value="Fibronectin type III"/>
    <property type="match status" value="1"/>
</dbReference>
<evidence type="ECO:0000313" key="4">
    <source>
        <dbReference type="EMBL" id="XBX81990.1"/>
    </source>
</evidence>
<evidence type="ECO:0000256" key="2">
    <source>
        <dbReference type="ARBA" id="ARBA00023326"/>
    </source>
</evidence>
<keyword evidence="2" id="KW-0119">Carbohydrate metabolism</keyword>
<dbReference type="InterPro" id="IPR003961">
    <property type="entry name" value="FN3_dom"/>
</dbReference>